<gene>
    <name evidence="3" type="ORF">IFM89_006121</name>
</gene>
<evidence type="ECO:0000313" key="3">
    <source>
        <dbReference type="EMBL" id="KAF9587867.1"/>
    </source>
</evidence>
<name>A0A835GXC3_9MAGN</name>
<evidence type="ECO:0000256" key="1">
    <source>
        <dbReference type="SAM" id="MobiDB-lite"/>
    </source>
</evidence>
<sequence length="888" mass="94987">MSSGRSNKNHNGGGGNVMANIPQASRNMVKSLKEIVNCPEDEIYYMLKECNMDANDAVQRLLSQDTFQEVKSRKDKKKEIKEPSESRPRGVGTTSNRGGRGGGTRYDGRSGSSQFSSSDSGVLRGKPAYKKENGTADLSNSFTSASGMPRSNSNRRPISYSDSVTAEIKPQITDTTDVISPSLQPSQGPAWVGAPGQVSMADIVKKGRPKPSSAPYISTDTYRSSHSSVTPTASYHNVSNPTATLPLESPHGLETSHESGTKVSESVHEAGIDASGPSVLEPTATSQEYTDPSISTNLHADRTKLHQDSWSDEVRGTERDVTAEHLNTSYIGSASASGRQIQADYSEGASHFDKDSFNNMNSYQPENYAFEHHEGGGGSTQLSVPNYSVSSIEDASVAVSSAAADLQQLNLQEEQRVPSSEVNPAANHLQIPSAECSHLTFGSFGSGIDTSYPGPFASKSLKSNLEENTAAVNTASSTYSETRNPQYFGDEHLQSTSDGNVAPRMNAVAGSYDTPSHPDAMKQDAGDATHEHQYSFPTSVPSYALDNSAQLNAAFSYEQQNSQMHNLAPLSSVMQAYSNSLQGNLLASTVQPARDSSDLTYSAFIASQSMPTKYSTAVSSIGGTSLSMPESVKPGMFSMPHPSAQTLPGANIATGPALPQHLAVHPYSQPTLPLGPFANMIGYPFLPQSYAYMPSAYQQAYGGSSTYHQSPAAVHNNGMKYTLPQYKSNAPVSSLPPSASVASGYGGFGSSANIPGSFPLNPSTTPASTTVGYDDLMSSQYKENNHFLPLQQNDNSTVWVQGPGSRTMAALPASTYYSFQGQGQQHSGYRQQGQQPSQHYGNLGYQNFYHSQAGVSQEHQQPPPNEGTLTASQGQPNKQSHQIWQQSY</sequence>
<dbReference type="AlphaFoldDB" id="A0A835GXC3"/>
<feature type="compositionally biased region" description="Low complexity" evidence="1">
    <location>
        <begin position="820"/>
        <end position="835"/>
    </location>
</feature>
<feature type="compositionally biased region" description="Polar residues" evidence="1">
    <location>
        <begin position="867"/>
        <end position="888"/>
    </location>
</feature>
<organism evidence="3 4">
    <name type="scientific">Coptis chinensis</name>
    <dbReference type="NCBI Taxonomy" id="261450"/>
    <lineage>
        <taxon>Eukaryota</taxon>
        <taxon>Viridiplantae</taxon>
        <taxon>Streptophyta</taxon>
        <taxon>Embryophyta</taxon>
        <taxon>Tracheophyta</taxon>
        <taxon>Spermatophyta</taxon>
        <taxon>Magnoliopsida</taxon>
        <taxon>Ranunculales</taxon>
        <taxon>Ranunculaceae</taxon>
        <taxon>Coptidoideae</taxon>
        <taxon>Coptis</taxon>
    </lineage>
</organism>
<feature type="region of interest" description="Disordered" evidence="1">
    <location>
        <begin position="820"/>
        <end position="888"/>
    </location>
</feature>
<accession>A0A835GXC3</accession>
<comment type="caution">
    <text evidence="3">The sequence shown here is derived from an EMBL/GenBank/DDBJ whole genome shotgun (WGS) entry which is preliminary data.</text>
</comment>
<feature type="domain" description="GBF-interacting protein 1 N-terminal" evidence="2">
    <location>
        <begin position="21"/>
        <end position="79"/>
    </location>
</feature>
<dbReference type="SUPFAM" id="SSF46934">
    <property type="entry name" value="UBA-like"/>
    <property type="match status" value="1"/>
</dbReference>
<feature type="compositionally biased region" description="Low complexity" evidence="1">
    <location>
        <begin position="109"/>
        <end position="121"/>
    </location>
</feature>
<feature type="region of interest" description="Disordered" evidence="1">
    <location>
        <begin position="473"/>
        <end position="532"/>
    </location>
</feature>
<dbReference type="Proteomes" id="UP000631114">
    <property type="component" value="Unassembled WGS sequence"/>
</dbReference>
<evidence type="ECO:0000259" key="2">
    <source>
        <dbReference type="Pfam" id="PF06972"/>
    </source>
</evidence>
<dbReference type="PANTHER" id="PTHR46445">
    <property type="entry name" value="RNA POLYMERASE II DEGRADATION FACTOR-LIKE PROTEIN (DUF1296)"/>
    <property type="match status" value="1"/>
</dbReference>
<protein>
    <recommendedName>
        <fullName evidence="2">GBF-interacting protein 1 N-terminal domain-containing protein</fullName>
    </recommendedName>
</protein>
<feature type="region of interest" description="Disordered" evidence="1">
    <location>
        <begin position="65"/>
        <end position="194"/>
    </location>
</feature>
<keyword evidence="4" id="KW-1185">Reference proteome</keyword>
<dbReference type="PANTHER" id="PTHR46445:SF3">
    <property type="entry name" value="RNA POLYMERASE II DEGRADATION FACTOR-LIKE PROTEIN (DUF1296)-RELATED"/>
    <property type="match status" value="1"/>
</dbReference>
<dbReference type="EMBL" id="JADFTS010000009">
    <property type="protein sequence ID" value="KAF9587867.1"/>
    <property type="molecule type" value="Genomic_DNA"/>
</dbReference>
<feature type="region of interest" description="Disordered" evidence="1">
    <location>
        <begin position="206"/>
        <end position="258"/>
    </location>
</feature>
<feature type="compositionally biased region" description="Basic and acidic residues" evidence="1">
    <location>
        <begin position="68"/>
        <end position="88"/>
    </location>
</feature>
<proteinExistence type="predicted"/>
<dbReference type="OrthoDB" id="762072at2759"/>
<dbReference type="InterPro" id="IPR009719">
    <property type="entry name" value="GIP1_N"/>
</dbReference>
<feature type="compositionally biased region" description="Polar residues" evidence="1">
    <location>
        <begin position="1"/>
        <end position="10"/>
    </location>
</feature>
<reference evidence="3 4" key="1">
    <citation type="submission" date="2020-10" db="EMBL/GenBank/DDBJ databases">
        <title>The Coptis chinensis genome and diversification of protoberbering-type alkaloids.</title>
        <authorList>
            <person name="Wang B."/>
            <person name="Shu S."/>
            <person name="Song C."/>
            <person name="Liu Y."/>
        </authorList>
    </citation>
    <scope>NUCLEOTIDE SEQUENCE [LARGE SCALE GENOMIC DNA]</scope>
    <source>
        <strain evidence="3">HL-2020</strain>
        <tissue evidence="3">Leaf</tissue>
    </source>
</reference>
<feature type="compositionally biased region" description="Polar residues" evidence="1">
    <location>
        <begin position="836"/>
        <end position="860"/>
    </location>
</feature>
<feature type="compositionally biased region" description="Polar residues" evidence="1">
    <location>
        <begin position="172"/>
        <end position="187"/>
    </location>
</feature>
<feature type="compositionally biased region" description="Basic and acidic residues" evidence="1">
    <location>
        <begin position="519"/>
        <end position="532"/>
    </location>
</feature>
<feature type="compositionally biased region" description="Polar residues" evidence="1">
    <location>
        <begin position="215"/>
        <end position="243"/>
    </location>
</feature>
<feature type="compositionally biased region" description="Polar residues" evidence="1">
    <location>
        <begin position="473"/>
        <end position="485"/>
    </location>
</feature>
<dbReference type="Pfam" id="PF06972">
    <property type="entry name" value="GIP1_N"/>
    <property type="match status" value="1"/>
</dbReference>
<feature type="region of interest" description="Disordered" evidence="1">
    <location>
        <begin position="1"/>
        <end position="22"/>
    </location>
</feature>
<evidence type="ECO:0000313" key="4">
    <source>
        <dbReference type="Proteomes" id="UP000631114"/>
    </source>
</evidence>
<dbReference type="InterPro" id="IPR009060">
    <property type="entry name" value="UBA-like_sf"/>
</dbReference>
<feature type="compositionally biased region" description="Polar residues" evidence="1">
    <location>
        <begin position="136"/>
        <end position="164"/>
    </location>
</feature>